<evidence type="ECO:0000313" key="2">
    <source>
        <dbReference type="EMBL" id="MDX8415218.1"/>
    </source>
</evidence>
<dbReference type="Gene3D" id="3.40.50.1970">
    <property type="match status" value="1"/>
</dbReference>
<organism evidence="2 3">
    <name type="scientific">Intestinicryptomonas porci</name>
    <dbReference type="NCBI Taxonomy" id="2926320"/>
    <lineage>
        <taxon>Bacteria</taxon>
        <taxon>Pseudomonadati</taxon>
        <taxon>Verrucomicrobiota</taxon>
        <taxon>Opitutia</taxon>
        <taxon>Opitutales</taxon>
        <taxon>Intestinicryptomonaceae</taxon>
        <taxon>Intestinicryptomonas</taxon>
    </lineage>
</organism>
<dbReference type="SUPFAM" id="SSF52255">
    <property type="entry name" value="N5-CAIR mutase (phosphoribosylaminoimidazole carboxylase, PurE)"/>
    <property type="match status" value="1"/>
</dbReference>
<accession>A0ABU4WF80</accession>
<reference evidence="2 3" key="1">
    <citation type="submission" date="2022-03" db="EMBL/GenBank/DDBJ databases">
        <title>Novel taxa within the pig intestine.</title>
        <authorList>
            <person name="Wylensek D."/>
            <person name="Bishof K."/>
            <person name="Afrizal A."/>
            <person name="Clavel T."/>
        </authorList>
    </citation>
    <scope>NUCLEOTIDE SEQUENCE [LARGE SCALE GENOMIC DNA]</scope>
    <source>
        <strain evidence="2 3">CLA-KB-P66</strain>
    </source>
</reference>
<dbReference type="Pfam" id="PF00731">
    <property type="entry name" value="AIRC"/>
    <property type="match status" value="1"/>
</dbReference>
<proteinExistence type="predicted"/>
<dbReference type="InterPro" id="IPR039476">
    <property type="entry name" value="P2CMN_synthase_LarB"/>
</dbReference>
<dbReference type="SMART" id="SM01001">
    <property type="entry name" value="AIRC"/>
    <property type="match status" value="1"/>
</dbReference>
<name>A0ABU4WF80_9BACT</name>
<evidence type="ECO:0000259" key="1">
    <source>
        <dbReference type="SMART" id="SM01001"/>
    </source>
</evidence>
<sequence>MKKIEDVLSDFKAGKLSEKEALKLISDAQTMDLGHTKIDRSRRGRTGVGEVVYGAGKTPAQILEIMEAIVSEGSPVLATRLSSDAMELLESKFPQGRANLIARTFSVGAENRESSEGFVAIVSAGTSDMPVAEEAKATLEFLGVNAECFYDCGVAGLHRLLENIGRIREAQVVIAVAGMEGALASVLAGLVKEPVIAVPTSVGYGASFGGIAALLSMMNSCANGVSVVNIDNGFGAAYNACLIAGKSRL</sequence>
<evidence type="ECO:0000313" key="3">
    <source>
        <dbReference type="Proteomes" id="UP001275932"/>
    </source>
</evidence>
<dbReference type="PANTHER" id="PTHR43064:SF1">
    <property type="entry name" value="SLL1489 PROTEIN"/>
    <property type="match status" value="1"/>
</dbReference>
<dbReference type="RefSeq" id="WP_370396666.1">
    <property type="nucleotide sequence ID" value="NZ_JALBUT010000003.1"/>
</dbReference>
<comment type="caution">
    <text evidence="2">The sequence shown here is derived from an EMBL/GenBank/DDBJ whole genome shotgun (WGS) entry which is preliminary data.</text>
</comment>
<dbReference type="EMBL" id="JALBUT010000003">
    <property type="protein sequence ID" value="MDX8415218.1"/>
    <property type="molecule type" value="Genomic_DNA"/>
</dbReference>
<dbReference type="Proteomes" id="UP001275932">
    <property type="component" value="Unassembled WGS sequence"/>
</dbReference>
<protein>
    <submittedName>
        <fullName evidence="2">Nickel pincer cofactor biosynthesis protein LarB</fullName>
    </submittedName>
</protein>
<keyword evidence="3" id="KW-1185">Reference proteome</keyword>
<feature type="domain" description="PurE" evidence="1">
    <location>
        <begin position="117"/>
        <end position="249"/>
    </location>
</feature>
<dbReference type="PANTHER" id="PTHR43064">
    <property type="entry name" value="PHOSPHORIBOSYLAMINOIMIDAZOLE CARBOXYLASE-RELATED"/>
    <property type="match status" value="1"/>
</dbReference>
<dbReference type="NCBIfam" id="NF033503">
    <property type="entry name" value="LarB"/>
    <property type="match status" value="1"/>
</dbReference>
<dbReference type="InterPro" id="IPR000031">
    <property type="entry name" value="PurE_dom"/>
</dbReference>
<gene>
    <name evidence="2" type="primary">larB</name>
    <name evidence="2" type="ORF">MOX91_03370</name>
</gene>